<dbReference type="SUPFAM" id="SSF52540">
    <property type="entry name" value="P-loop containing nucleoside triphosphate hydrolases"/>
    <property type="match status" value="1"/>
</dbReference>
<sequence>PCLSCTQCTRIFKGIHADISIYQVSQTNGSRQTEIGIADVREVERKVVLKPYEGSNRVLIFRKAEHLSEEASNALLKVIEGPPPQNVFILLTENIQLIPPTILSRCRRIDLHAIGEDLILEHLLNNMQIPETKAKLIARLAQGRFGWALQAATNPELIRMHNEDLNHMIKIMTSSLEIRFEVANQISRLFYHNRSEAGNTLNTWKSLWRDMLIIKYGNETDVENLDYLDTFRKASLNYSRTQITHYLKAIIKAEGELESNVNAKTCLEALFLNLPSPLNQR</sequence>
<dbReference type="PANTHER" id="PTHR11669:SF8">
    <property type="entry name" value="DNA POLYMERASE III SUBUNIT DELTA"/>
    <property type="match status" value="1"/>
</dbReference>
<dbReference type="GO" id="GO:0006261">
    <property type="term" value="P:DNA-templated DNA replication"/>
    <property type="evidence" value="ECO:0007669"/>
    <property type="project" value="TreeGrafter"/>
</dbReference>
<protein>
    <recommendedName>
        <fullName evidence="2">DNA-directed DNA polymerase</fullName>
    </recommendedName>
</protein>
<dbReference type="EMBL" id="UINC01039826">
    <property type="protein sequence ID" value="SVB38868.1"/>
    <property type="molecule type" value="Genomic_DNA"/>
</dbReference>
<dbReference type="PANTHER" id="PTHR11669">
    <property type="entry name" value="REPLICATION FACTOR C / DNA POLYMERASE III GAMMA-TAU SUBUNIT"/>
    <property type="match status" value="1"/>
</dbReference>
<proteinExistence type="predicted"/>
<organism evidence="1">
    <name type="scientific">marine metagenome</name>
    <dbReference type="NCBI Taxonomy" id="408172"/>
    <lineage>
        <taxon>unclassified sequences</taxon>
        <taxon>metagenomes</taxon>
        <taxon>ecological metagenomes</taxon>
    </lineage>
</organism>
<feature type="non-terminal residue" evidence="1">
    <location>
        <position position="1"/>
    </location>
</feature>
<dbReference type="Pfam" id="PF13177">
    <property type="entry name" value="DNA_pol3_delta2"/>
    <property type="match status" value="1"/>
</dbReference>
<dbReference type="InterPro" id="IPR027417">
    <property type="entry name" value="P-loop_NTPase"/>
</dbReference>
<dbReference type="AlphaFoldDB" id="A0A382DKD2"/>
<dbReference type="Gene3D" id="3.40.50.300">
    <property type="entry name" value="P-loop containing nucleotide triphosphate hydrolases"/>
    <property type="match status" value="1"/>
</dbReference>
<dbReference type="InterPro" id="IPR050238">
    <property type="entry name" value="DNA_Rep/Repair_Clamp_Loader"/>
</dbReference>
<gene>
    <name evidence="1" type="ORF">METZ01_LOCUS191722</name>
</gene>
<name>A0A382DKD2_9ZZZZ</name>
<evidence type="ECO:0008006" key="2">
    <source>
        <dbReference type="Google" id="ProtNLM"/>
    </source>
</evidence>
<reference evidence="1" key="1">
    <citation type="submission" date="2018-05" db="EMBL/GenBank/DDBJ databases">
        <authorList>
            <person name="Lanie J.A."/>
            <person name="Ng W.-L."/>
            <person name="Kazmierczak K.M."/>
            <person name="Andrzejewski T.M."/>
            <person name="Davidsen T.M."/>
            <person name="Wayne K.J."/>
            <person name="Tettelin H."/>
            <person name="Glass J.I."/>
            <person name="Rusch D."/>
            <person name="Podicherti R."/>
            <person name="Tsui H.-C.T."/>
            <person name="Winkler M.E."/>
        </authorList>
    </citation>
    <scope>NUCLEOTIDE SEQUENCE</scope>
</reference>
<evidence type="ECO:0000313" key="1">
    <source>
        <dbReference type="EMBL" id="SVB38868.1"/>
    </source>
</evidence>
<accession>A0A382DKD2</accession>